<dbReference type="AlphaFoldDB" id="A0A371BEY2"/>
<keyword evidence="2" id="KW-0378">Hydrolase</keyword>
<protein>
    <submittedName>
        <fullName evidence="2">ATP-dependent zinc protease</fullName>
    </submittedName>
</protein>
<accession>A0A371BEY2</accession>
<dbReference type="OrthoDB" id="9782977at2"/>
<dbReference type="InterPro" id="IPR008503">
    <property type="entry name" value="Asp_endopeptidase"/>
</dbReference>
<dbReference type="SUPFAM" id="SSF50630">
    <property type="entry name" value="Acid proteases"/>
    <property type="match status" value="1"/>
</dbReference>
<dbReference type="GO" id="GO:0006508">
    <property type="term" value="P:proteolysis"/>
    <property type="evidence" value="ECO:0007669"/>
    <property type="project" value="UniProtKB-KW"/>
</dbReference>
<dbReference type="GO" id="GO:0008233">
    <property type="term" value="F:peptidase activity"/>
    <property type="evidence" value="ECO:0007669"/>
    <property type="project" value="UniProtKB-KW"/>
</dbReference>
<dbReference type="PANTHER" id="PTHR38037:SF2">
    <property type="entry name" value="ATP-DEPENDENT ZINC PROTEASE DOMAIN-CONTAINING PROTEIN-RELATED"/>
    <property type="match status" value="1"/>
</dbReference>
<dbReference type="Pfam" id="PF05618">
    <property type="entry name" value="Zn_protease"/>
    <property type="match status" value="1"/>
</dbReference>
<dbReference type="EMBL" id="QRGP01000001">
    <property type="protein sequence ID" value="RDV06166.1"/>
    <property type="molecule type" value="Genomic_DNA"/>
</dbReference>
<organism evidence="2 3">
    <name type="scientific">Sphingorhabdus pulchriflava</name>
    <dbReference type="NCBI Taxonomy" id="2292257"/>
    <lineage>
        <taxon>Bacteria</taxon>
        <taxon>Pseudomonadati</taxon>
        <taxon>Pseudomonadota</taxon>
        <taxon>Alphaproteobacteria</taxon>
        <taxon>Sphingomonadales</taxon>
        <taxon>Sphingomonadaceae</taxon>
        <taxon>Sphingorhabdus</taxon>
    </lineage>
</organism>
<sequence>MSGRAKSVQRRSKSGSRTKAEIGWCELVDLPGLGLSAIHAKMDTGAATSSIHATRIRPFERDGIDWVEFWFRPFPGEKARRFEAPLVDRRQVRSSNGERQHRFVIETQICLGKLCWKSELTLANRRSMAFPILIGRRALRRGLMLVNSGRKWVLGKPAPSEEK</sequence>
<feature type="domain" description="Retropepsin-like aspartic endopeptidase" evidence="1">
    <location>
        <begin position="22"/>
        <end position="155"/>
    </location>
</feature>
<proteinExistence type="predicted"/>
<dbReference type="Proteomes" id="UP000263833">
    <property type="component" value="Unassembled WGS sequence"/>
</dbReference>
<name>A0A371BEY2_9SPHN</name>
<dbReference type="Gene3D" id="2.40.70.10">
    <property type="entry name" value="Acid Proteases"/>
    <property type="match status" value="1"/>
</dbReference>
<evidence type="ECO:0000259" key="1">
    <source>
        <dbReference type="Pfam" id="PF05618"/>
    </source>
</evidence>
<reference evidence="3" key="1">
    <citation type="submission" date="2018-08" db="EMBL/GenBank/DDBJ databases">
        <authorList>
            <person name="Kim S.-J."/>
            <person name="Jung G.-Y."/>
        </authorList>
    </citation>
    <scope>NUCLEOTIDE SEQUENCE [LARGE SCALE GENOMIC DNA]</scope>
    <source>
        <strain evidence="3">GY_G</strain>
    </source>
</reference>
<dbReference type="InterPro" id="IPR021109">
    <property type="entry name" value="Peptidase_aspartic_dom_sf"/>
</dbReference>
<gene>
    <name evidence="2" type="ORF">DXH95_01640</name>
</gene>
<keyword evidence="2" id="KW-0645">Protease</keyword>
<dbReference type="PANTHER" id="PTHR38037">
    <property type="entry name" value="ZN_PROTEASE DOMAIN-CONTAINING PROTEIN"/>
    <property type="match status" value="1"/>
</dbReference>
<comment type="caution">
    <text evidence="2">The sequence shown here is derived from an EMBL/GenBank/DDBJ whole genome shotgun (WGS) entry which is preliminary data.</text>
</comment>
<evidence type="ECO:0000313" key="2">
    <source>
        <dbReference type="EMBL" id="RDV06166.1"/>
    </source>
</evidence>
<keyword evidence="3" id="KW-1185">Reference proteome</keyword>
<evidence type="ECO:0000313" key="3">
    <source>
        <dbReference type="Proteomes" id="UP000263833"/>
    </source>
</evidence>